<proteinExistence type="predicted"/>
<sequence>MTRPFAVQRIDHVVLRVADLERSQAWYAQVLGCDVVRRRDDLELLHLRAGTSMIDLISVDGPLGSAGGAAAGSEARNVDHLCLRIGPFDEASLLRHLDACGVSTRGPASANFGAEGDGLSLYFRDPDGNTIELKGPSLPA</sequence>
<dbReference type="Pfam" id="PF00903">
    <property type="entry name" value="Glyoxalase"/>
    <property type="match status" value="1"/>
</dbReference>
<dbReference type="AlphaFoldDB" id="A0A0R0CQI0"/>
<dbReference type="PROSITE" id="PS51819">
    <property type="entry name" value="VOC"/>
    <property type="match status" value="1"/>
</dbReference>
<dbReference type="InterPro" id="IPR037523">
    <property type="entry name" value="VOC_core"/>
</dbReference>
<dbReference type="RefSeq" id="WP_057656786.1">
    <property type="nucleotide sequence ID" value="NZ_LDJL01000001.1"/>
</dbReference>
<dbReference type="EMBL" id="LDJL01000001">
    <property type="protein sequence ID" value="KRG72111.1"/>
    <property type="molecule type" value="Genomic_DNA"/>
</dbReference>
<reference evidence="2 3" key="1">
    <citation type="submission" date="2015-05" db="EMBL/GenBank/DDBJ databases">
        <title>Genome sequencing and analysis of members of genus Stenotrophomonas.</title>
        <authorList>
            <person name="Patil P.P."/>
            <person name="Midha S."/>
            <person name="Patil P.B."/>
        </authorList>
    </citation>
    <scope>NUCLEOTIDE SEQUENCE [LARGE SCALE GENOMIC DNA]</scope>
    <source>
        <strain evidence="2 3">DSM 21858</strain>
    </source>
</reference>
<keyword evidence="2" id="KW-0456">Lyase</keyword>
<dbReference type="Gene3D" id="3.10.180.10">
    <property type="entry name" value="2,3-Dihydroxybiphenyl 1,2-Dioxygenase, domain 1"/>
    <property type="match status" value="1"/>
</dbReference>
<gene>
    <name evidence="2" type="ORF">ABB29_00170</name>
</gene>
<name>A0A0R0CQI0_9GAMM</name>
<organism evidence="2 3">
    <name type="scientific">Pseudoxanthomonas dokdonensis</name>
    <dbReference type="NCBI Taxonomy" id="344882"/>
    <lineage>
        <taxon>Bacteria</taxon>
        <taxon>Pseudomonadati</taxon>
        <taxon>Pseudomonadota</taxon>
        <taxon>Gammaproteobacteria</taxon>
        <taxon>Lysobacterales</taxon>
        <taxon>Lysobacteraceae</taxon>
        <taxon>Pseudoxanthomonas</taxon>
    </lineage>
</organism>
<evidence type="ECO:0000259" key="1">
    <source>
        <dbReference type="PROSITE" id="PS51819"/>
    </source>
</evidence>
<evidence type="ECO:0000313" key="3">
    <source>
        <dbReference type="Proteomes" id="UP000052052"/>
    </source>
</evidence>
<dbReference type="InterPro" id="IPR029068">
    <property type="entry name" value="Glyas_Bleomycin-R_OHBP_Dase"/>
</dbReference>
<dbReference type="PANTHER" id="PTHR21366">
    <property type="entry name" value="GLYOXALASE FAMILY PROTEIN"/>
    <property type="match status" value="1"/>
</dbReference>
<dbReference type="InterPro" id="IPR050383">
    <property type="entry name" value="GlyoxalaseI/FosfomycinResist"/>
</dbReference>
<dbReference type="Proteomes" id="UP000052052">
    <property type="component" value="Unassembled WGS sequence"/>
</dbReference>
<comment type="caution">
    <text evidence="2">The sequence shown here is derived from an EMBL/GenBank/DDBJ whole genome shotgun (WGS) entry which is preliminary data.</text>
</comment>
<dbReference type="PANTHER" id="PTHR21366:SF14">
    <property type="entry name" value="GLYOXALASE DOMAIN-CONTAINING PROTEIN 5"/>
    <property type="match status" value="1"/>
</dbReference>
<dbReference type="STRING" id="344882.ABB29_00170"/>
<dbReference type="SUPFAM" id="SSF54593">
    <property type="entry name" value="Glyoxalase/Bleomycin resistance protein/Dihydroxybiphenyl dioxygenase"/>
    <property type="match status" value="1"/>
</dbReference>
<evidence type="ECO:0000313" key="2">
    <source>
        <dbReference type="EMBL" id="KRG72111.1"/>
    </source>
</evidence>
<dbReference type="GO" id="GO:0016829">
    <property type="term" value="F:lyase activity"/>
    <property type="evidence" value="ECO:0007669"/>
    <property type="project" value="UniProtKB-KW"/>
</dbReference>
<keyword evidence="3" id="KW-1185">Reference proteome</keyword>
<accession>A0A0R0CQI0</accession>
<dbReference type="InterPro" id="IPR004360">
    <property type="entry name" value="Glyas_Fos-R_dOase_dom"/>
</dbReference>
<dbReference type="PATRIC" id="fig|344882.3.peg.34"/>
<feature type="domain" description="VOC" evidence="1">
    <location>
        <begin position="9"/>
        <end position="136"/>
    </location>
</feature>
<protein>
    <submittedName>
        <fullName evidence="2">Lactoylglutathione lyase</fullName>
    </submittedName>
</protein>